<protein>
    <submittedName>
        <fullName evidence="1">Squalene synthetase-like protein</fullName>
    </submittedName>
</protein>
<evidence type="ECO:0000313" key="1">
    <source>
        <dbReference type="EMBL" id="KAJ2807438.1"/>
    </source>
</evidence>
<comment type="caution">
    <text evidence="1">The sequence shown here is derived from an EMBL/GenBank/DDBJ whole genome shotgun (WGS) entry which is preliminary data.</text>
</comment>
<dbReference type="Proteomes" id="UP001140087">
    <property type="component" value="Unassembled WGS sequence"/>
</dbReference>
<organism evidence="1 2">
    <name type="scientific">Coemansia helicoidea</name>
    <dbReference type="NCBI Taxonomy" id="1286919"/>
    <lineage>
        <taxon>Eukaryota</taxon>
        <taxon>Fungi</taxon>
        <taxon>Fungi incertae sedis</taxon>
        <taxon>Zoopagomycota</taxon>
        <taxon>Kickxellomycotina</taxon>
        <taxon>Kickxellomycetes</taxon>
        <taxon>Kickxellales</taxon>
        <taxon>Kickxellaceae</taxon>
        <taxon>Coemansia</taxon>
    </lineage>
</organism>
<gene>
    <name evidence="1" type="primary">SQS1</name>
    <name evidence="1" type="ORF">H4R21_000472</name>
</gene>
<keyword evidence="2" id="KW-1185">Reference proteome</keyword>
<proteinExistence type="predicted"/>
<name>A0ACC1LFJ0_9FUNG</name>
<accession>A0ACC1LFJ0</accession>
<reference evidence="1" key="1">
    <citation type="submission" date="2022-07" db="EMBL/GenBank/DDBJ databases">
        <title>Phylogenomic reconstructions and comparative analyses of Kickxellomycotina fungi.</title>
        <authorList>
            <person name="Reynolds N.K."/>
            <person name="Stajich J.E."/>
            <person name="Barry K."/>
            <person name="Grigoriev I.V."/>
            <person name="Crous P."/>
            <person name="Smith M.E."/>
        </authorList>
    </citation>
    <scope>NUCLEOTIDE SEQUENCE</scope>
    <source>
        <strain evidence="1">BCRC 34780</strain>
    </source>
</reference>
<dbReference type="EMBL" id="JANBUN010000056">
    <property type="protein sequence ID" value="KAJ2807438.1"/>
    <property type="molecule type" value="Genomic_DNA"/>
</dbReference>
<evidence type="ECO:0000313" key="2">
    <source>
        <dbReference type="Proteomes" id="UP001140087"/>
    </source>
</evidence>
<sequence>MDGLFYVDTRGSAGTPATTASSSREFRGVVQRATPQPPPPAGNRRGIQVLDDNIAPQAGRSATPRSRGPTAMRRLNAQFLELDVQGKPKKKGRARPNRQRQRKGTDTPLDQVQRPPEDMSDGDFGAAADDYMDNLSDDARQQLTAAGMFARREIGGGASVSGPLGGLSSNSGDDQYRLGGEGVSSGDSEGDDDDGFPQGMDMQQLPGPDGPRAGRGRRGGHMQRAQNTESYRERDRAKGRRGPRAQGGDESGHGGGLPSGFDPHRVVKRLELLTQSSDLDSIWLQPMDKKARQIVHVLAREYKIKSKSQGNGAMRAPVLTATADSRPPKNRRRINQILQIFDEGRAVPEHWLGGPTADKHSGGARGRGRGRGGQAAGPSAANLHGKMVAEGVPEVGASNIGHKMLQQMGWTPGTGLGAEEKGRAAPVDVTIRTGRRGLGA</sequence>